<dbReference type="InterPro" id="IPR001344">
    <property type="entry name" value="Chloro_AB-bd_pln"/>
</dbReference>
<comment type="function">
    <text evidence="1">The light-harvesting complex (LHC) functions as a light receptor, it captures and delivers excitation energy to photosystems with which it is closely associated. Energy is transferred from the carotenoid and chlorophyll C (or B) to chlorophyll A and the photosynthetic reaction centers where it is used to synthesize ATP and reducing power.</text>
</comment>
<evidence type="ECO:0000256" key="6">
    <source>
        <dbReference type="ARBA" id="ARBA00022640"/>
    </source>
</evidence>
<comment type="subcellular location">
    <subcellularLocation>
        <location evidence="2">Plastid</location>
        <location evidence="2">Chloroplast</location>
    </subcellularLocation>
</comment>
<protein>
    <submittedName>
        <fullName evidence="11">Fucoxanthin-chlorophyll a-c binding protein</fullName>
    </submittedName>
</protein>
<evidence type="ECO:0000256" key="4">
    <source>
        <dbReference type="ARBA" id="ARBA00022528"/>
    </source>
</evidence>
<keyword evidence="7" id="KW-0437">Light-harvesting polypeptide</keyword>
<feature type="binding site" evidence="9">
    <location>
        <position position="79"/>
    </location>
    <ligand>
        <name>chlorophyll a</name>
        <dbReference type="ChEBI" id="CHEBI:58416"/>
        <label>1</label>
    </ligand>
</feature>
<comment type="caution">
    <text evidence="11">The sequence shown here is derived from an EMBL/GenBank/DDBJ whole genome shotgun (WGS) entry which is preliminary data.</text>
</comment>
<evidence type="ECO:0000313" key="12">
    <source>
        <dbReference type="Proteomes" id="UP001153069"/>
    </source>
</evidence>
<dbReference type="GO" id="GO:0009765">
    <property type="term" value="P:photosynthesis, light harvesting"/>
    <property type="evidence" value="ECO:0007669"/>
    <property type="project" value="InterPro"/>
</dbReference>
<dbReference type="OrthoDB" id="423598at2759"/>
<feature type="binding site" evidence="9">
    <location>
        <position position="197"/>
    </location>
    <ligand>
        <name>chlorophyll a</name>
        <dbReference type="ChEBI" id="CHEBI:58416"/>
        <label>1</label>
    </ligand>
</feature>
<feature type="chain" id="PRO_5040360242" evidence="10">
    <location>
        <begin position="17"/>
        <end position="222"/>
    </location>
</feature>
<dbReference type="GO" id="GO:0016020">
    <property type="term" value="C:membrane"/>
    <property type="evidence" value="ECO:0007669"/>
    <property type="project" value="InterPro"/>
</dbReference>
<evidence type="ECO:0000256" key="5">
    <source>
        <dbReference type="ARBA" id="ARBA00022531"/>
    </source>
</evidence>
<dbReference type="GO" id="GO:0009507">
    <property type="term" value="C:chloroplast"/>
    <property type="evidence" value="ECO:0007669"/>
    <property type="project" value="UniProtKB-SubCell"/>
</dbReference>
<feature type="binding site" evidence="9">
    <location>
        <position position="211"/>
    </location>
    <ligand>
        <name>chlorophyll a</name>
        <dbReference type="ChEBI" id="CHEBI:58416"/>
        <label>1</label>
    </ligand>
</feature>
<dbReference type="Pfam" id="PF00504">
    <property type="entry name" value="Chloroa_b-bind"/>
    <property type="match status" value="1"/>
</dbReference>
<keyword evidence="4" id="KW-0150">Chloroplast</keyword>
<feature type="binding site" description="axial binding residue" evidence="9">
    <location>
        <position position="96"/>
    </location>
    <ligand>
        <name>chlorophyll b</name>
        <dbReference type="ChEBI" id="CHEBI:61721"/>
        <label>1</label>
    </ligand>
    <ligandPart>
        <name>Mg</name>
        <dbReference type="ChEBI" id="CHEBI:25107"/>
    </ligandPart>
</feature>
<keyword evidence="9" id="KW-0148">Chlorophyll</keyword>
<evidence type="ECO:0000313" key="11">
    <source>
        <dbReference type="EMBL" id="CAB9502951.1"/>
    </source>
</evidence>
<evidence type="ECO:0000256" key="7">
    <source>
        <dbReference type="ARBA" id="ARBA00023243"/>
    </source>
</evidence>
<feature type="binding site" evidence="9">
    <location>
        <position position="199"/>
    </location>
    <ligand>
        <name>chlorophyll a</name>
        <dbReference type="ChEBI" id="CHEBI:58416"/>
        <label>1</label>
    </ligand>
</feature>
<comment type="subunit">
    <text evidence="8">The LHC complex of chromophytic algae is composed of fucoxanthin, chlorophyll A and C bound non-covalently by fucoxanthin chlorophyll proteins (FCPs). The ratio of the pigments in LHC; fucoxanthin: chlorophyll C: chlorophyll A; (0.6-1): (0.1-0.3): (1).</text>
</comment>
<dbReference type="GO" id="GO:0016168">
    <property type="term" value="F:chlorophyll binding"/>
    <property type="evidence" value="ECO:0007669"/>
    <property type="project" value="UniProtKB-KW"/>
</dbReference>
<gene>
    <name evidence="11" type="ORF">SEMRO_151_G069200.1</name>
</gene>
<feature type="binding site" evidence="9">
    <location>
        <position position="194"/>
    </location>
    <ligand>
        <name>chlorophyll a</name>
        <dbReference type="ChEBI" id="CHEBI:58416"/>
        <label>1</label>
    </ligand>
</feature>
<evidence type="ECO:0000256" key="3">
    <source>
        <dbReference type="ARBA" id="ARBA00005933"/>
    </source>
</evidence>
<proteinExistence type="inferred from homology"/>
<evidence type="ECO:0000256" key="1">
    <source>
        <dbReference type="ARBA" id="ARBA00004022"/>
    </source>
</evidence>
<feature type="binding site" evidence="9">
    <location>
        <position position="133"/>
    </location>
    <ligand>
        <name>chlorophyll a</name>
        <dbReference type="ChEBI" id="CHEBI:58416"/>
        <label>1</label>
    </ligand>
</feature>
<keyword evidence="10" id="KW-0732">Signal</keyword>
<evidence type="ECO:0000256" key="9">
    <source>
        <dbReference type="PIRSR" id="PIRSR601344-1"/>
    </source>
</evidence>
<evidence type="ECO:0000256" key="10">
    <source>
        <dbReference type="SAM" id="SignalP"/>
    </source>
</evidence>
<sequence length="222" mass="23949">MMNKLILTSFLASAAAFAPAQPNARQVSVLRADVAEEAPAEEAEPVATYKASPALPFLEYPPNLEGYVGDVGFDPFRFSDFVPMDFLREAELKHGRICMMAVVGFAAVDCGLRVVPTPEAYEGLTSVTAHDALVKQGAMAQMLLWFGLLEIIDGIAIMQMLGGSGREPGDFNLDPPGFLLGKSKEEVDEMKLKELTNGRLAMIAFSGMVTQAVLTQGPFPYV</sequence>
<evidence type="ECO:0000256" key="2">
    <source>
        <dbReference type="ARBA" id="ARBA00004229"/>
    </source>
</evidence>
<keyword evidence="5" id="KW-0602">Photosynthesis</keyword>
<keyword evidence="6" id="KW-0934">Plastid</keyword>
<dbReference type="EMBL" id="CAICTM010000150">
    <property type="protein sequence ID" value="CAB9502951.1"/>
    <property type="molecule type" value="Genomic_DNA"/>
</dbReference>
<dbReference type="SUPFAM" id="SSF103511">
    <property type="entry name" value="Chlorophyll a-b binding protein"/>
    <property type="match status" value="1"/>
</dbReference>
<keyword evidence="9" id="KW-0157">Chromophore</keyword>
<feature type="binding site" description="axial binding residue" evidence="9">
    <location>
        <position position="161"/>
    </location>
    <ligand>
        <name>chlorophyll b</name>
        <dbReference type="ChEBI" id="CHEBI:61721"/>
        <label>1</label>
    </ligand>
    <ligandPart>
        <name>Mg</name>
        <dbReference type="ChEBI" id="CHEBI:25107"/>
    </ligandPart>
</feature>
<dbReference type="GO" id="GO:0030076">
    <property type="term" value="C:light-harvesting complex"/>
    <property type="evidence" value="ECO:0007669"/>
    <property type="project" value="UniProtKB-KW"/>
</dbReference>
<organism evidence="11 12">
    <name type="scientific">Seminavis robusta</name>
    <dbReference type="NCBI Taxonomy" id="568900"/>
    <lineage>
        <taxon>Eukaryota</taxon>
        <taxon>Sar</taxon>
        <taxon>Stramenopiles</taxon>
        <taxon>Ochrophyta</taxon>
        <taxon>Bacillariophyta</taxon>
        <taxon>Bacillariophyceae</taxon>
        <taxon>Bacillariophycidae</taxon>
        <taxon>Naviculales</taxon>
        <taxon>Naviculaceae</taxon>
        <taxon>Seminavis</taxon>
    </lineage>
</organism>
<dbReference type="InterPro" id="IPR022796">
    <property type="entry name" value="Chloroa_b-bind"/>
</dbReference>
<evidence type="ECO:0000256" key="8">
    <source>
        <dbReference type="ARBA" id="ARBA00044011"/>
    </source>
</evidence>
<comment type="similarity">
    <text evidence="3">Belongs to the fucoxanthin chlorophyll protein family.</text>
</comment>
<dbReference type="PANTHER" id="PTHR21649">
    <property type="entry name" value="CHLOROPHYLL A/B BINDING PROTEIN"/>
    <property type="match status" value="1"/>
</dbReference>
<dbReference type="AlphaFoldDB" id="A0A9N8DLR7"/>
<accession>A0A9N8DLR7</accession>
<name>A0A9N8DLR7_9STRA</name>
<feature type="binding site" evidence="9">
    <location>
        <position position="193"/>
    </location>
    <ligand>
        <name>chlorophyll a</name>
        <dbReference type="ChEBI" id="CHEBI:58416"/>
        <label>1</label>
    </ligand>
</feature>
<dbReference type="Gene3D" id="1.10.3460.10">
    <property type="entry name" value="Chlorophyll a/b binding protein domain"/>
    <property type="match status" value="1"/>
</dbReference>
<keyword evidence="12" id="KW-1185">Reference proteome</keyword>
<feature type="binding site" evidence="9">
    <location>
        <position position="91"/>
    </location>
    <ligand>
        <name>chlorophyll a</name>
        <dbReference type="ChEBI" id="CHEBI:58416"/>
        <label>1</label>
    </ligand>
</feature>
<dbReference type="Proteomes" id="UP001153069">
    <property type="component" value="Unassembled WGS sequence"/>
</dbReference>
<feature type="signal peptide" evidence="10">
    <location>
        <begin position="1"/>
        <end position="16"/>
    </location>
</feature>
<reference evidence="11" key="1">
    <citation type="submission" date="2020-06" db="EMBL/GenBank/DDBJ databases">
        <authorList>
            <consortium name="Plant Systems Biology data submission"/>
        </authorList>
    </citation>
    <scope>NUCLEOTIDE SEQUENCE</scope>
    <source>
        <strain evidence="11">D6</strain>
    </source>
</reference>
<feature type="binding site" evidence="9">
    <location>
        <position position="94"/>
    </location>
    <ligand>
        <name>chlorophyll a</name>
        <dbReference type="ChEBI" id="CHEBI:58416"/>
        <label>1</label>
    </ligand>
</feature>